<dbReference type="OrthoDB" id="12317at10239"/>
<sequence>MNKILNYFNSITDDEFKTIISISSDFLYLSDNDNINITKESLALEILEQYPYPNDYEKILSMLLLALGKYVFFETIIDEPKPAIRFSKLDKMKEDIKLIDVVKTYFKYLDKDIKLCPLFEKIDEYRLISIQKYKNELNNAIKYFNTYKHLIFYNIHISETDYCTYIIGFLAALVKIIGYEKAFNKFIELVSVDDRRRFKKKLISIYN</sequence>
<protein>
    <submittedName>
        <fullName evidence="1">Uncharacterized protein</fullName>
    </submittedName>
</protein>
<dbReference type="RefSeq" id="YP_004821365.1">
    <property type="nucleotide sequence ID" value="NC_015960.1"/>
</dbReference>
<reference evidence="1 2" key="1">
    <citation type="journal article" date="2011" name="J. Virol.">
        <title>The genome of yoka poxvirus.</title>
        <authorList>
            <person name="Zhao G."/>
            <person name="Droit L."/>
            <person name="Tesh R.B."/>
            <person name="Popov V.L."/>
            <person name="Little N.S."/>
            <person name="Upton C."/>
            <person name="Virgin H.W."/>
            <person name="Wang D."/>
        </authorList>
    </citation>
    <scope>NUCLEOTIDE SEQUENCE [LARGE SCALE GENOMIC DNA]</scope>
    <source>
        <strain evidence="1">DakArB 4268</strain>
    </source>
</reference>
<organism evidence="1 2">
    <name type="scientific">Yokapox virus</name>
    <dbReference type="NCBI Taxonomy" id="1076255"/>
    <lineage>
        <taxon>Viruses</taxon>
        <taxon>Varidnaviria</taxon>
        <taxon>Bamfordvirae</taxon>
        <taxon>Nucleocytoviricota</taxon>
        <taxon>Pokkesviricetes</taxon>
        <taxon>Chitovirales</taxon>
        <taxon>Poxviridae</taxon>
        <taxon>Chordopoxvirinae</taxon>
        <taxon>Centapoxvirus</taxon>
        <taxon>Centapoxvirus yokapox</taxon>
    </lineage>
</organism>
<proteinExistence type="predicted"/>
<dbReference type="InterPro" id="IPR022819">
    <property type="entry name" value="Poxvirus_Bcl-2-like"/>
</dbReference>
<dbReference type="EMBL" id="HQ849551">
    <property type="protein sequence ID" value="AEN03601.1"/>
    <property type="molecule type" value="Genomic_DNA"/>
</dbReference>
<gene>
    <name evidence="1" type="ORF">YKV012c</name>
</gene>
<evidence type="ECO:0000313" key="2">
    <source>
        <dbReference type="Proteomes" id="UP000164653"/>
    </source>
</evidence>
<dbReference type="Pfam" id="PF06227">
    <property type="entry name" value="Poxv_Bcl-2-like"/>
    <property type="match status" value="1"/>
</dbReference>
<name>G3EI90_9POXV</name>
<dbReference type="Proteomes" id="UP000164653">
    <property type="component" value="Segment"/>
</dbReference>
<dbReference type="GeneID" id="11107155"/>
<evidence type="ECO:0000313" key="1">
    <source>
        <dbReference type="EMBL" id="AEN03601.1"/>
    </source>
</evidence>
<dbReference type="KEGG" id="vg:11107155"/>
<accession>G3EI90</accession>
<keyword evidence="2" id="KW-1185">Reference proteome</keyword>